<name>A0A9N9IYQ0_9GLOM</name>
<keyword evidence="2" id="KW-1185">Reference proteome</keyword>
<gene>
    <name evidence="1" type="ORF">AMORRO_LOCUS15648</name>
</gene>
<dbReference type="EMBL" id="CAJVPV010038464">
    <property type="protein sequence ID" value="CAG8756743.1"/>
    <property type="molecule type" value="Genomic_DNA"/>
</dbReference>
<dbReference type="AlphaFoldDB" id="A0A9N9IYQ0"/>
<accession>A0A9N9IYQ0</accession>
<proteinExistence type="predicted"/>
<feature type="non-terminal residue" evidence="1">
    <location>
        <position position="1"/>
    </location>
</feature>
<evidence type="ECO:0000313" key="1">
    <source>
        <dbReference type="EMBL" id="CAG8756743.1"/>
    </source>
</evidence>
<protein>
    <submittedName>
        <fullName evidence="1">13868_t:CDS:1</fullName>
    </submittedName>
</protein>
<comment type="caution">
    <text evidence="1">The sequence shown here is derived from an EMBL/GenBank/DDBJ whole genome shotgun (WGS) entry which is preliminary data.</text>
</comment>
<evidence type="ECO:0000313" key="2">
    <source>
        <dbReference type="Proteomes" id="UP000789342"/>
    </source>
</evidence>
<feature type="non-terminal residue" evidence="1">
    <location>
        <position position="43"/>
    </location>
</feature>
<organism evidence="1 2">
    <name type="scientific">Acaulospora morrowiae</name>
    <dbReference type="NCBI Taxonomy" id="94023"/>
    <lineage>
        <taxon>Eukaryota</taxon>
        <taxon>Fungi</taxon>
        <taxon>Fungi incertae sedis</taxon>
        <taxon>Mucoromycota</taxon>
        <taxon>Glomeromycotina</taxon>
        <taxon>Glomeromycetes</taxon>
        <taxon>Diversisporales</taxon>
        <taxon>Acaulosporaceae</taxon>
        <taxon>Acaulospora</taxon>
    </lineage>
</organism>
<sequence length="43" mass="4725">EGRGCTSVTEIRDPINATNTKIYASTADGDPNSHVFILMLLRF</sequence>
<dbReference type="Proteomes" id="UP000789342">
    <property type="component" value="Unassembled WGS sequence"/>
</dbReference>
<reference evidence="1" key="1">
    <citation type="submission" date="2021-06" db="EMBL/GenBank/DDBJ databases">
        <authorList>
            <person name="Kallberg Y."/>
            <person name="Tangrot J."/>
            <person name="Rosling A."/>
        </authorList>
    </citation>
    <scope>NUCLEOTIDE SEQUENCE</scope>
    <source>
        <strain evidence="1">CL551</strain>
    </source>
</reference>